<name>A0ABP9L1D4_9NOCA</name>
<gene>
    <name evidence="1" type="ORF">GCM10023318_58390</name>
</gene>
<proteinExistence type="predicted"/>
<dbReference type="RefSeq" id="WP_345499522.1">
    <property type="nucleotide sequence ID" value="NZ_BAABJM010000008.1"/>
</dbReference>
<evidence type="ECO:0000313" key="2">
    <source>
        <dbReference type="Proteomes" id="UP001500603"/>
    </source>
</evidence>
<dbReference type="Proteomes" id="UP001500603">
    <property type="component" value="Unassembled WGS sequence"/>
</dbReference>
<protein>
    <submittedName>
        <fullName evidence="1">Uncharacterized protein</fullName>
    </submittedName>
</protein>
<keyword evidence="2" id="KW-1185">Reference proteome</keyword>
<dbReference type="EMBL" id="BAABJM010000008">
    <property type="protein sequence ID" value="GAA5068248.1"/>
    <property type="molecule type" value="Genomic_DNA"/>
</dbReference>
<sequence>MRRRLARAGTAGAQPHSVIATDLEVVTITDTTAILTWTTVAPDASGRLVPVDADAEVRLGPVDSPSTTVHADQHPNQTVRSDHHRAWTEAGRRMVIQRAVAIQYAGWRLGPAVANDQSHTVSIAPSLKAESAHCAVAEDQVRVAYTPSPTPPTRSLQDSAV</sequence>
<organism evidence="1 2">
    <name type="scientific">Nocardia callitridis</name>
    <dbReference type="NCBI Taxonomy" id="648753"/>
    <lineage>
        <taxon>Bacteria</taxon>
        <taxon>Bacillati</taxon>
        <taxon>Actinomycetota</taxon>
        <taxon>Actinomycetes</taxon>
        <taxon>Mycobacteriales</taxon>
        <taxon>Nocardiaceae</taxon>
        <taxon>Nocardia</taxon>
    </lineage>
</organism>
<evidence type="ECO:0000313" key="1">
    <source>
        <dbReference type="EMBL" id="GAA5068248.1"/>
    </source>
</evidence>
<accession>A0ABP9L1D4</accession>
<reference evidence="2" key="1">
    <citation type="journal article" date="2019" name="Int. J. Syst. Evol. Microbiol.">
        <title>The Global Catalogue of Microorganisms (GCM) 10K type strain sequencing project: providing services to taxonomists for standard genome sequencing and annotation.</title>
        <authorList>
            <consortium name="The Broad Institute Genomics Platform"/>
            <consortium name="The Broad Institute Genome Sequencing Center for Infectious Disease"/>
            <person name="Wu L."/>
            <person name="Ma J."/>
        </authorList>
    </citation>
    <scope>NUCLEOTIDE SEQUENCE [LARGE SCALE GENOMIC DNA]</scope>
    <source>
        <strain evidence="2">JCM 18298</strain>
    </source>
</reference>
<comment type="caution">
    <text evidence="1">The sequence shown here is derived from an EMBL/GenBank/DDBJ whole genome shotgun (WGS) entry which is preliminary data.</text>
</comment>